<proteinExistence type="predicted"/>
<accession>A0A7R9VWD1</accession>
<dbReference type="AlphaFoldDB" id="A0A7R9VWD1"/>
<sequence length="101" mass="10198">MSPGIFTIVDVKAVSEVRAAGAGSASRPVCCELALPASLLARARECSVEPLPSDSQLPTTADASATTSAVGGEDCFGCLRLRGGIAQASGEGRIDDDDCMP</sequence>
<name>A0A7R9VWD1_9CHLO</name>
<reference evidence="1" key="1">
    <citation type="submission" date="2021-01" db="EMBL/GenBank/DDBJ databases">
        <authorList>
            <person name="Corre E."/>
            <person name="Pelletier E."/>
            <person name="Niang G."/>
            <person name="Scheremetjew M."/>
            <person name="Finn R."/>
            <person name="Kale V."/>
            <person name="Holt S."/>
            <person name="Cochrane G."/>
            <person name="Meng A."/>
            <person name="Brown T."/>
            <person name="Cohen L."/>
        </authorList>
    </citation>
    <scope>NUCLEOTIDE SEQUENCE</scope>
    <source>
        <strain evidence="1">CCMP219</strain>
    </source>
</reference>
<organism evidence="1">
    <name type="scientific">Chlamydomonas euryale</name>
    <dbReference type="NCBI Taxonomy" id="1486919"/>
    <lineage>
        <taxon>Eukaryota</taxon>
        <taxon>Viridiplantae</taxon>
        <taxon>Chlorophyta</taxon>
        <taxon>core chlorophytes</taxon>
        <taxon>Chlorophyceae</taxon>
        <taxon>CS clade</taxon>
        <taxon>Chlamydomonadales</taxon>
        <taxon>Chlamydomonadaceae</taxon>
        <taxon>Chlamydomonas</taxon>
    </lineage>
</organism>
<gene>
    <name evidence="1" type="ORF">CEUR00632_LOCUS18474</name>
</gene>
<evidence type="ECO:0000313" key="1">
    <source>
        <dbReference type="EMBL" id="CAD8306202.1"/>
    </source>
</evidence>
<dbReference type="EMBL" id="HBEC01039738">
    <property type="protein sequence ID" value="CAD8306202.1"/>
    <property type="molecule type" value="Transcribed_RNA"/>
</dbReference>
<protein>
    <submittedName>
        <fullName evidence="1">Uncharacterized protein</fullName>
    </submittedName>
</protein>